<dbReference type="Proteomes" id="UP000199594">
    <property type="component" value="Unassembled WGS sequence"/>
</dbReference>
<dbReference type="PANTHER" id="PTHR30625">
    <property type="entry name" value="PROTEIN TOLQ"/>
    <property type="match status" value="1"/>
</dbReference>
<protein>
    <submittedName>
        <fullName evidence="11">Biopolymer transport protein ExbB</fullName>
    </submittedName>
</protein>
<keyword evidence="6" id="KW-0653">Protein transport</keyword>
<evidence type="ECO:0000256" key="2">
    <source>
        <dbReference type="ARBA" id="ARBA00022475"/>
    </source>
</evidence>
<evidence type="ECO:0000256" key="4">
    <source>
        <dbReference type="ARBA" id="ARBA00022989"/>
    </source>
</evidence>
<feature type="region of interest" description="Disordered" evidence="7">
    <location>
        <begin position="83"/>
        <end position="122"/>
    </location>
</feature>
<comment type="similarity">
    <text evidence="6">Belongs to the exbB/tolQ family.</text>
</comment>
<dbReference type="InterPro" id="IPR002898">
    <property type="entry name" value="MotA_ExbB_proton_chnl"/>
</dbReference>
<feature type="chain" id="PRO_5011590456" evidence="9">
    <location>
        <begin position="26"/>
        <end position="471"/>
    </location>
</feature>
<dbReference type="InterPro" id="IPR050790">
    <property type="entry name" value="ExbB/TolQ_transport"/>
</dbReference>
<dbReference type="RefSeq" id="WP_089846227.1">
    <property type="nucleotide sequence ID" value="NZ_FPAQ01000001.1"/>
</dbReference>
<evidence type="ECO:0000256" key="9">
    <source>
        <dbReference type="SAM" id="SignalP"/>
    </source>
</evidence>
<accession>A0A1I6X4L9</accession>
<feature type="signal peptide" evidence="9">
    <location>
        <begin position="1"/>
        <end position="25"/>
    </location>
</feature>
<organism evidence="11 12">
    <name type="scientific">Halomonas saccharevitans</name>
    <dbReference type="NCBI Taxonomy" id="416872"/>
    <lineage>
        <taxon>Bacteria</taxon>
        <taxon>Pseudomonadati</taxon>
        <taxon>Pseudomonadota</taxon>
        <taxon>Gammaproteobacteria</taxon>
        <taxon>Oceanospirillales</taxon>
        <taxon>Halomonadaceae</taxon>
        <taxon>Halomonas</taxon>
    </lineage>
</organism>
<sequence length="471" mass="50357">MTLSRYVSRLLLCGALLLPAALLQAQTDPQADAPSAPQLRQDAPASFAEARQAELARDRARLAELVDDRDALRDAVEAARERREAAAERRQDLEAQRDEQQARREALAERQQAQGGELSDVEPVLERHVGELRDALGQSWLTLNGAELPARGEADTLPDLPRLESLADALMALTRETGRIERLTVPVASVDGRVAPREVLRLGDLAMIEGGRWLRRDSPDLPPAALAATPDDASETLAAFARGESDRVTLDPTGGELLEALAQRPDLLARFHQGGAVGYVVVALGGLGLLIALGQYGYLMRVSARLRRQLRDGANLRDDNPLGRVLAKVQTLRQGLVPEALEARLDEALLAELPRLERGQALVKLLAAVAPLLGLLGTVTGMIGTFQSITVFGTGDPQLMAGGISQALVTTVLGLITAVPLMLAHTTLASRSRWLSGVIEGHASAALAEHLEALPASSAQHRESRHAAALA</sequence>
<keyword evidence="3 8" id="KW-0812">Transmembrane</keyword>
<dbReference type="InterPro" id="IPR017270">
    <property type="entry name" value="MotA/TolQ/ExbB-rel"/>
</dbReference>
<dbReference type="EMBL" id="FPAQ01000001">
    <property type="protein sequence ID" value="SFT33233.1"/>
    <property type="molecule type" value="Genomic_DNA"/>
</dbReference>
<dbReference type="AlphaFoldDB" id="A0A1I6X4L9"/>
<evidence type="ECO:0000256" key="8">
    <source>
        <dbReference type="SAM" id="Phobius"/>
    </source>
</evidence>
<feature type="transmembrane region" description="Helical" evidence="8">
    <location>
        <begin position="276"/>
        <end position="299"/>
    </location>
</feature>
<dbReference type="PIRSF" id="PIRSF037714">
    <property type="entry name" value="TolR"/>
    <property type="match status" value="1"/>
</dbReference>
<evidence type="ECO:0000256" key="7">
    <source>
        <dbReference type="SAM" id="MobiDB-lite"/>
    </source>
</evidence>
<dbReference type="GO" id="GO:0017038">
    <property type="term" value="P:protein import"/>
    <property type="evidence" value="ECO:0007669"/>
    <property type="project" value="TreeGrafter"/>
</dbReference>
<dbReference type="OrthoDB" id="4045at2"/>
<gene>
    <name evidence="11" type="ORF">SAMN04487956_101181</name>
</gene>
<feature type="compositionally biased region" description="Basic and acidic residues" evidence="7">
    <location>
        <begin position="83"/>
        <end position="108"/>
    </location>
</feature>
<feature type="transmembrane region" description="Helical" evidence="8">
    <location>
        <begin position="365"/>
        <end position="384"/>
    </location>
</feature>
<keyword evidence="5 8" id="KW-0472">Membrane</keyword>
<evidence type="ECO:0000313" key="11">
    <source>
        <dbReference type="EMBL" id="SFT33233.1"/>
    </source>
</evidence>
<keyword evidence="9" id="KW-0732">Signal</keyword>
<feature type="transmembrane region" description="Helical" evidence="8">
    <location>
        <begin position="404"/>
        <end position="424"/>
    </location>
</feature>
<feature type="domain" description="MotA/TolQ/ExbB proton channel" evidence="10">
    <location>
        <begin position="321"/>
        <end position="434"/>
    </location>
</feature>
<keyword evidence="4 8" id="KW-1133">Transmembrane helix</keyword>
<dbReference type="PANTHER" id="PTHR30625:SF11">
    <property type="entry name" value="MOTA_TOLQ_EXBB PROTON CHANNEL DOMAIN-CONTAINING PROTEIN"/>
    <property type="match status" value="1"/>
</dbReference>
<proteinExistence type="inferred from homology"/>
<reference evidence="11 12" key="1">
    <citation type="submission" date="2016-10" db="EMBL/GenBank/DDBJ databases">
        <authorList>
            <person name="de Groot N.N."/>
        </authorList>
    </citation>
    <scope>NUCLEOTIDE SEQUENCE [LARGE SCALE GENOMIC DNA]</scope>
    <source>
        <strain evidence="11 12">CGMCC 1.6493</strain>
    </source>
</reference>
<evidence type="ECO:0000256" key="1">
    <source>
        <dbReference type="ARBA" id="ARBA00004651"/>
    </source>
</evidence>
<evidence type="ECO:0000256" key="3">
    <source>
        <dbReference type="ARBA" id="ARBA00022692"/>
    </source>
</evidence>
<keyword evidence="2" id="KW-1003">Cell membrane</keyword>
<evidence type="ECO:0000256" key="6">
    <source>
        <dbReference type="RuleBase" id="RU004057"/>
    </source>
</evidence>
<evidence type="ECO:0000313" key="12">
    <source>
        <dbReference type="Proteomes" id="UP000199594"/>
    </source>
</evidence>
<name>A0A1I6X4L9_9GAMM</name>
<evidence type="ECO:0000259" key="10">
    <source>
        <dbReference type="Pfam" id="PF01618"/>
    </source>
</evidence>
<dbReference type="Pfam" id="PF01618">
    <property type="entry name" value="MotA_ExbB"/>
    <property type="match status" value="1"/>
</dbReference>
<comment type="subcellular location">
    <subcellularLocation>
        <location evidence="1">Cell membrane</location>
        <topology evidence="1">Multi-pass membrane protein</topology>
    </subcellularLocation>
    <subcellularLocation>
        <location evidence="6">Membrane</location>
        <topology evidence="6">Multi-pass membrane protein</topology>
    </subcellularLocation>
</comment>
<evidence type="ECO:0000256" key="5">
    <source>
        <dbReference type="ARBA" id="ARBA00023136"/>
    </source>
</evidence>
<dbReference type="GO" id="GO:0005886">
    <property type="term" value="C:plasma membrane"/>
    <property type="evidence" value="ECO:0007669"/>
    <property type="project" value="UniProtKB-SubCell"/>
</dbReference>
<keyword evidence="6" id="KW-0813">Transport</keyword>